<feature type="repeat" description="WD" evidence="3">
    <location>
        <begin position="991"/>
        <end position="1025"/>
    </location>
</feature>
<sequence length="1406" mass="159498">MPELKRSLAVVIGIDKYINGIPPLQNAANDARQLANLLTEKYQYEVLLLLDSDATRSRLNDLLTAFKQNILLFPDGKKVKVESDDRLLFYFAGHGEAPDPLDTSEGLAGYLIPQDGEHSDHNTWLSMLRLHNDLIELPCRHLLIVLDCCNAGTFRWATRKREARRSQKLYQERYDRYTSGYAMQVITSAAHDEKAADSSARFGQFDREISGHSPFAELLFQGLNGDADITKDGVITATELYVYLDGELPKRNSKQTPGICDFGRHDKGQYIFPLPNFDRDRLPTAPILTEKTNPYKGLESFEEKDSNKFFGRKALTENLVKFVEEHTLTIVLGASGLGKSSLVKAGLIPKLKNQSTWRILPLIRLEKSPFYALNDALESENHPDCKLLLVIDQFEELFTGNSDEQEQEMFLEAFAKALKDFPNSLRVVVTLRDDFEYRFSNTALAPYWEGAKFDLLSKTTMTREELREIIVEPALAKAMDFEPPSLVDKLIDEVIQMPGGLPLLSFTLSELYLKYIKDVSEGKRNDRVITEDNYKELGGVTKSLTNRANEEYNKLAQGDNANAYAKTIRNVMLRMVAIGGSELARRQVLDSELVYLEPEENTRVKEVIDRFCQARLLVRGKDINGNRYTEPAHDILVRQWPKLQEWKHENEAKLILQRQLTEAAEEWKSQEEPVPIGFREKVEVLVHWYDRTLELSENFGNKVIGKLVKLWWQKPDERKNYQKKRQEFLWDSNPRLDLLEEQLNSQDKWFNQVEAEFVQYSVERKHRYRRRFQNGAIALILIFSGLTIWAMSNSQEAEIAKINAYRQASETNLTANENLNALIDSLRAAKSLQDLRFQLFKSNSELQNQVKLTLQKAVYTAKEKRLRGHSKNVTSIVASFSPRGDLLVSAGNDGTICLWDLQGKLLKSWKEEQSQILSISFSSDSQQFATAGEEGIVRVWDVQGNLLKEWNPGLGWIRSINFSPKSQILAIGGKNGTLLWNWQDGRSRKLPEPEKNWIWSVSFSPDGQQLATAGADGIARLWDLQGKLLKEFPHQVYKLRSVTFSPNGKLLATAGEMATGEESDLVSLWDLQGNNLTQWQQSAWNVSFSPNGQRLATAGKDGSIQLRNLQGRLLLELTKKREPMSTVSFNPKNQLLATAGDNDTVNLWDLRGKQLAELKAEQDTVQSISFSSDGQLLATTTDDGTLRWWNLQGEAIKNAKEDVPLNDTCNLKDKGLQVIKGKLGTMEGDNAFLFDLGGNKLAETSKGHPNGLMSISCTVDGKLLATVGGDGKVRLWDLQSQPVKTEGKQFLNLVKEWSGEQDVIEFVQFSRDGNQLATGAKGSIYLWNLQGELLATWKTDHDWIRSISFSPDGKLLATVGYRQGNPKLWRIESFDELMERGCNWVRDYLVSLDEKNSDRHLCDKVP</sequence>
<dbReference type="PROSITE" id="PS50082">
    <property type="entry name" value="WD_REPEATS_2"/>
    <property type="match status" value="6"/>
</dbReference>
<feature type="repeat" description="WD" evidence="3">
    <location>
        <begin position="866"/>
        <end position="902"/>
    </location>
</feature>
<feature type="repeat" description="WD" evidence="3">
    <location>
        <begin position="1245"/>
        <end position="1286"/>
    </location>
</feature>
<dbReference type="InterPro" id="IPR011600">
    <property type="entry name" value="Pept_C14_caspase"/>
</dbReference>
<proteinExistence type="predicted"/>
<dbReference type="InterPro" id="IPR027417">
    <property type="entry name" value="P-loop_NTPase"/>
</dbReference>
<feature type="repeat" description="WD" evidence="3">
    <location>
        <begin position="1117"/>
        <end position="1158"/>
    </location>
</feature>
<dbReference type="Proteomes" id="UP001576774">
    <property type="component" value="Unassembled WGS sequence"/>
</dbReference>
<dbReference type="SUPFAM" id="SSF50998">
    <property type="entry name" value="Quinoprotein alcohol dehydrogenase-like"/>
    <property type="match status" value="1"/>
</dbReference>
<dbReference type="Gene3D" id="2.130.10.10">
    <property type="entry name" value="YVTN repeat-like/Quinoprotein amine dehydrogenase"/>
    <property type="match status" value="3"/>
</dbReference>
<evidence type="ECO:0000256" key="3">
    <source>
        <dbReference type="PROSITE-ProRule" id="PRU00221"/>
    </source>
</evidence>
<feature type="repeat" description="WD" evidence="3">
    <location>
        <begin position="1158"/>
        <end position="1192"/>
    </location>
</feature>
<dbReference type="SUPFAM" id="SSF63829">
    <property type="entry name" value="Calcium-dependent phosphotriesterase"/>
    <property type="match status" value="1"/>
</dbReference>
<organism evidence="6 7">
    <name type="scientific">Floridaenema aerugineum BLCC-F46</name>
    <dbReference type="NCBI Taxonomy" id="3153654"/>
    <lineage>
        <taxon>Bacteria</taxon>
        <taxon>Bacillati</taxon>
        <taxon>Cyanobacteriota</taxon>
        <taxon>Cyanophyceae</taxon>
        <taxon>Oscillatoriophycideae</taxon>
        <taxon>Aerosakkonematales</taxon>
        <taxon>Aerosakkonemataceae</taxon>
        <taxon>Floridanema</taxon>
        <taxon>Floridanema aerugineum</taxon>
    </lineage>
</organism>
<evidence type="ECO:0000313" key="6">
    <source>
        <dbReference type="EMBL" id="MFB2877803.1"/>
    </source>
</evidence>
<reference evidence="6 7" key="1">
    <citation type="submission" date="2024-09" db="EMBL/GenBank/DDBJ databases">
        <title>Floridaenema gen nov. (Aerosakkonemataceae, Aerosakkonematales ord. nov., Cyanobacteria) from benthic tropical and subtropical fresh waters, with the description of four new species.</title>
        <authorList>
            <person name="Moretto J.A."/>
            <person name="Berthold D.E."/>
            <person name="Lefler F.W."/>
            <person name="Huang I.-S."/>
            <person name="Laughinghouse H. IV."/>
        </authorList>
    </citation>
    <scope>NUCLEOTIDE SEQUENCE [LARGE SCALE GENOMIC DNA]</scope>
    <source>
        <strain evidence="6 7">BLCC-F46</strain>
    </source>
</reference>
<dbReference type="InterPro" id="IPR049052">
    <property type="entry name" value="nSTAND1"/>
</dbReference>
<dbReference type="PANTHER" id="PTHR19879:SF9">
    <property type="entry name" value="TRANSCRIPTION INITIATION FACTOR TFIID SUBUNIT 5"/>
    <property type="match status" value="1"/>
</dbReference>
<dbReference type="SUPFAM" id="SSF52540">
    <property type="entry name" value="P-loop containing nucleoside triphosphate hydrolases"/>
    <property type="match status" value="1"/>
</dbReference>
<dbReference type="InterPro" id="IPR001680">
    <property type="entry name" value="WD40_rpt"/>
</dbReference>
<dbReference type="InterPro" id="IPR011047">
    <property type="entry name" value="Quinoprotein_ADH-like_sf"/>
</dbReference>
<evidence type="ECO:0000313" key="7">
    <source>
        <dbReference type="Proteomes" id="UP001576774"/>
    </source>
</evidence>
<evidence type="ECO:0000259" key="4">
    <source>
        <dbReference type="Pfam" id="PF00656"/>
    </source>
</evidence>
<dbReference type="SUPFAM" id="SSF52129">
    <property type="entry name" value="Caspase-like"/>
    <property type="match status" value="1"/>
</dbReference>
<dbReference type="InterPro" id="IPR019775">
    <property type="entry name" value="WD40_repeat_CS"/>
</dbReference>
<feature type="domain" description="Novel STAND NTPase 1" evidence="5">
    <location>
        <begin position="294"/>
        <end position="672"/>
    </location>
</feature>
<dbReference type="PRINTS" id="PR00320">
    <property type="entry name" value="GPROTEINBRPT"/>
</dbReference>
<evidence type="ECO:0000259" key="5">
    <source>
        <dbReference type="Pfam" id="PF20703"/>
    </source>
</evidence>
<dbReference type="PROSITE" id="PS00678">
    <property type="entry name" value="WD_REPEATS_1"/>
    <property type="match status" value="4"/>
</dbReference>
<dbReference type="SMART" id="SM00320">
    <property type="entry name" value="WD40"/>
    <property type="match status" value="11"/>
</dbReference>
<dbReference type="Pfam" id="PF20703">
    <property type="entry name" value="nSTAND1"/>
    <property type="match status" value="1"/>
</dbReference>
<keyword evidence="2" id="KW-0677">Repeat</keyword>
<feature type="domain" description="Peptidase C14 caspase" evidence="4">
    <location>
        <begin position="6"/>
        <end position="259"/>
    </location>
</feature>
<keyword evidence="1 3" id="KW-0853">WD repeat</keyword>
<dbReference type="CDD" id="cd00200">
    <property type="entry name" value="WD40"/>
    <property type="match status" value="1"/>
</dbReference>
<name>A0ABV4X4T4_9CYAN</name>
<dbReference type="Gene3D" id="3.40.50.1460">
    <property type="match status" value="1"/>
</dbReference>
<dbReference type="Pfam" id="PF00656">
    <property type="entry name" value="Peptidase_C14"/>
    <property type="match status" value="1"/>
</dbReference>
<dbReference type="InterPro" id="IPR015943">
    <property type="entry name" value="WD40/YVTN_repeat-like_dom_sf"/>
</dbReference>
<dbReference type="InterPro" id="IPR020472">
    <property type="entry name" value="WD40_PAC1"/>
</dbReference>
<comment type="caution">
    <text evidence="6">The sequence shown here is derived from an EMBL/GenBank/DDBJ whole genome shotgun (WGS) entry which is preliminary data.</text>
</comment>
<dbReference type="Pfam" id="PF00400">
    <property type="entry name" value="WD40"/>
    <property type="match status" value="10"/>
</dbReference>
<evidence type="ECO:0000256" key="2">
    <source>
        <dbReference type="ARBA" id="ARBA00022737"/>
    </source>
</evidence>
<dbReference type="RefSeq" id="WP_413270896.1">
    <property type="nucleotide sequence ID" value="NZ_JBHFNQ010000101.1"/>
</dbReference>
<feature type="repeat" description="WD" evidence="3">
    <location>
        <begin position="909"/>
        <end position="943"/>
    </location>
</feature>
<dbReference type="PROSITE" id="PS50294">
    <property type="entry name" value="WD_REPEATS_REGION"/>
    <property type="match status" value="6"/>
</dbReference>
<gene>
    <name evidence="6" type="ORF">ACE1CC_13190</name>
</gene>
<dbReference type="InterPro" id="IPR029030">
    <property type="entry name" value="Caspase-like_dom_sf"/>
</dbReference>
<dbReference type="EMBL" id="JBHFNQ010000101">
    <property type="protein sequence ID" value="MFB2877803.1"/>
    <property type="molecule type" value="Genomic_DNA"/>
</dbReference>
<dbReference type="PANTHER" id="PTHR19879">
    <property type="entry name" value="TRANSCRIPTION INITIATION FACTOR TFIID"/>
    <property type="match status" value="1"/>
</dbReference>
<accession>A0ABV4X4T4</accession>
<evidence type="ECO:0000256" key="1">
    <source>
        <dbReference type="ARBA" id="ARBA00022574"/>
    </source>
</evidence>
<protein>
    <submittedName>
        <fullName evidence="6">Caspase family protein</fullName>
    </submittedName>
</protein>
<keyword evidence="7" id="KW-1185">Reference proteome</keyword>